<keyword evidence="11" id="KW-1133">Transmembrane helix</keyword>
<evidence type="ECO:0000256" key="4">
    <source>
        <dbReference type="ARBA" id="ARBA00022853"/>
    </source>
</evidence>
<dbReference type="PANTHER" id="PTHR14744:SF15">
    <property type="entry name" value="N-ALPHA-ACETYLTRANSFERASE 60"/>
    <property type="match status" value="1"/>
</dbReference>
<dbReference type="CDD" id="cd04301">
    <property type="entry name" value="NAT_SF"/>
    <property type="match status" value="1"/>
</dbReference>
<dbReference type="InterPro" id="IPR000182">
    <property type="entry name" value="GNAT_dom"/>
</dbReference>
<dbReference type="EC" id="2.3.1.259" evidence="7"/>
<evidence type="ECO:0000313" key="14">
    <source>
        <dbReference type="RefSeq" id="XP_058987613.1"/>
    </source>
</evidence>
<evidence type="ECO:0000256" key="3">
    <source>
        <dbReference type="ARBA" id="ARBA00022829"/>
    </source>
</evidence>
<keyword evidence="5" id="KW-0012">Acyltransferase</keyword>
<dbReference type="InterPro" id="IPR045141">
    <property type="entry name" value="NAA60-like"/>
</dbReference>
<evidence type="ECO:0000256" key="6">
    <source>
        <dbReference type="ARBA" id="ARBA00025774"/>
    </source>
</evidence>
<dbReference type="Pfam" id="PF00583">
    <property type="entry name" value="Acetyltransf_1"/>
    <property type="match status" value="1"/>
</dbReference>
<keyword evidence="3" id="KW-0159">Chromosome partition</keyword>
<reference evidence="14" key="1">
    <citation type="submission" date="2025-08" db="UniProtKB">
        <authorList>
            <consortium name="RefSeq"/>
        </authorList>
    </citation>
    <scope>IDENTIFICATION</scope>
    <source>
        <strain evidence="14">Aabys</strain>
        <tissue evidence="14">Whole body</tissue>
    </source>
</reference>
<evidence type="ECO:0000259" key="12">
    <source>
        <dbReference type="PROSITE" id="PS51186"/>
    </source>
</evidence>
<gene>
    <name evidence="14" type="primary">LOC131806843</name>
</gene>
<evidence type="ECO:0000256" key="2">
    <source>
        <dbReference type="ARBA" id="ARBA00022679"/>
    </source>
</evidence>
<feature type="domain" description="N-acetyltransferase" evidence="12">
    <location>
        <begin position="34"/>
        <end position="216"/>
    </location>
</feature>
<keyword evidence="4" id="KW-0156">Chromatin regulator</keyword>
<dbReference type="Gene3D" id="3.40.630.30">
    <property type="match status" value="1"/>
</dbReference>
<comment type="similarity">
    <text evidence="6">Belongs to the acetyltransferase family. NAA60 subfamily.</text>
</comment>
<dbReference type="PROSITE" id="PS51186">
    <property type="entry name" value="GNAT"/>
    <property type="match status" value="1"/>
</dbReference>
<dbReference type="GeneID" id="131806843"/>
<accession>A0ABM3VP84</accession>
<name>A0ABM3VP84_MUSDO</name>
<evidence type="ECO:0000256" key="8">
    <source>
        <dbReference type="ARBA" id="ARBA00026144"/>
    </source>
</evidence>
<evidence type="ECO:0000256" key="1">
    <source>
        <dbReference type="ARBA" id="ARBA00013184"/>
    </source>
</evidence>
<evidence type="ECO:0000256" key="9">
    <source>
        <dbReference type="ARBA" id="ARBA00048017"/>
    </source>
</evidence>
<dbReference type="SUPFAM" id="SSF55729">
    <property type="entry name" value="Acyl-CoA N-acyltransferases (Nat)"/>
    <property type="match status" value="1"/>
</dbReference>
<evidence type="ECO:0000256" key="7">
    <source>
        <dbReference type="ARBA" id="ARBA00026111"/>
    </source>
</evidence>
<evidence type="ECO:0000256" key="11">
    <source>
        <dbReference type="SAM" id="Phobius"/>
    </source>
</evidence>
<evidence type="ECO:0000256" key="10">
    <source>
        <dbReference type="ARBA" id="ARBA00048848"/>
    </source>
</evidence>
<dbReference type="Proteomes" id="UP001652621">
    <property type="component" value="Unplaced"/>
</dbReference>
<comment type="catalytic activity">
    <reaction evidence="10">
        <text>N-terminal L-methionyl-[transmembrane protein] + acetyl-CoA = N-terminal N(alpha)-acetyl-L-methionyl-[transmembrane protein] + CoA + H(+)</text>
        <dbReference type="Rhea" id="RHEA:50604"/>
        <dbReference type="Rhea" id="RHEA-COMP:12745"/>
        <dbReference type="Rhea" id="RHEA-COMP:12746"/>
        <dbReference type="ChEBI" id="CHEBI:15378"/>
        <dbReference type="ChEBI" id="CHEBI:57287"/>
        <dbReference type="ChEBI" id="CHEBI:57288"/>
        <dbReference type="ChEBI" id="CHEBI:64731"/>
        <dbReference type="ChEBI" id="CHEBI:133414"/>
        <dbReference type="EC" id="2.3.1.259"/>
    </reaction>
</comment>
<keyword evidence="13" id="KW-1185">Reference proteome</keyword>
<dbReference type="InterPro" id="IPR016181">
    <property type="entry name" value="Acyl_CoA_acyltransferase"/>
</dbReference>
<evidence type="ECO:0000313" key="13">
    <source>
        <dbReference type="Proteomes" id="UP001652621"/>
    </source>
</evidence>
<feature type="transmembrane region" description="Helical" evidence="11">
    <location>
        <begin position="70"/>
        <end position="87"/>
    </location>
</feature>
<dbReference type="PANTHER" id="PTHR14744">
    <property type="entry name" value="N-ALPHA-ACETYLTRANSFERASE 60"/>
    <property type="match status" value="1"/>
</dbReference>
<feature type="transmembrane region" description="Helical" evidence="11">
    <location>
        <begin position="38"/>
        <end position="58"/>
    </location>
</feature>
<organism evidence="13 14">
    <name type="scientific">Musca domestica</name>
    <name type="common">House fly</name>
    <dbReference type="NCBI Taxonomy" id="7370"/>
    <lineage>
        <taxon>Eukaryota</taxon>
        <taxon>Metazoa</taxon>
        <taxon>Ecdysozoa</taxon>
        <taxon>Arthropoda</taxon>
        <taxon>Hexapoda</taxon>
        <taxon>Insecta</taxon>
        <taxon>Pterygota</taxon>
        <taxon>Neoptera</taxon>
        <taxon>Endopterygota</taxon>
        <taxon>Diptera</taxon>
        <taxon>Brachycera</taxon>
        <taxon>Muscomorpha</taxon>
        <taxon>Muscoidea</taxon>
        <taxon>Muscidae</taxon>
        <taxon>Musca</taxon>
    </lineage>
</organism>
<protein>
    <recommendedName>
        <fullName evidence="8">N-alpha-acetyltransferase 60</fullName>
        <ecNumber evidence="7">2.3.1.259</ecNumber>
        <ecNumber evidence="1">2.3.1.48</ecNumber>
    </recommendedName>
</protein>
<keyword evidence="2" id="KW-0808">Transferase</keyword>
<keyword evidence="11" id="KW-0812">Transmembrane</keyword>
<dbReference type="RefSeq" id="XP_058987613.1">
    <property type="nucleotide sequence ID" value="XM_059131630.1"/>
</dbReference>
<evidence type="ECO:0000256" key="5">
    <source>
        <dbReference type="ARBA" id="ARBA00023315"/>
    </source>
</evidence>
<sequence length="253" mass="29324">MARLLMKNYKEQLRQDLSAALASLYDVSQNIPCEDFKLLKTSILAIFSKLTYLLFIPLSWYEDITSSSRFFSLAAVYNLAIIGLIVAEIKPYRNLNKEDKGILPDNMGKTADIGYILSLGVHRKHRRNGIASLLLDALINHLTTAERQSVKAIFLHVLTTNQPAILFYEKRRFSLHSFLPYYYHIRGKGQRDGFTYVTYINGGHQPWTLLDHIKDYASKLRHTGEVFKWVSTRVRQVVRWICHKTVSRFNFAH</sequence>
<dbReference type="EC" id="2.3.1.48" evidence="1"/>
<proteinExistence type="inferred from homology"/>
<keyword evidence="11" id="KW-0472">Membrane</keyword>
<comment type="catalytic activity">
    <reaction evidence="9">
        <text>L-lysyl-[protein] + acetyl-CoA = N(6)-acetyl-L-lysyl-[protein] + CoA + H(+)</text>
        <dbReference type="Rhea" id="RHEA:45948"/>
        <dbReference type="Rhea" id="RHEA-COMP:9752"/>
        <dbReference type="Rhea" id="RHEA-COMP:10731"/>
        <dbReference type="ChEBI" id="CHEBI:15378"/>
        <dbReference type="ChEBI" id="CHEBI:29969"/>
        <dbReference type="ChEBI" id="CHEBI:57287"/>
        <dbReference type="ChEBI" id="CHEBI:57288"/>
        <dbReference type="ChEBI" id="CHEBI:61930"/>
        <dbReference type="EC" id="2.3.1.48"/>
    </reaction>
</comment>